<keyword evidence="5" id="KW-0963">Cytoplasm</keyword>
<evidence type="ECO:0000313" key="17">
    <source>
        <dbReference type="Proteomes" id="UP000729357"/>
    </source>
</evidence>
<dbReference type="PROSITE" id="PS50245">
    <property type="entry name" value="CAP_GLY_2"/>
    <property type="match status" value="1"/>
</dbReference>
<keyword evidence="10 13" id="KW-0175">Coiled coil</keyword>
<evidence type="ECO:0000256" key="11">
    <source>
        <dbReference type="ARBA" id="ARBA00023212"/>
    </source>
</evidence>
<feature type="compositionally biased region" description="Basic and acidic residues" evidence="14">
    <location>
        <begin position="1093"/>
        <end position="1108"/>
    </location>
</feature>
<feature type="compositionally biased region" description="Low complexity" evidence="14">
    <location>
        <begin position="260"/>
        <end position="280"/>
    </location>
</feature>
<evidence type="ECO:0000256" key="10">
    <source>
        <dbReference type="ARBA" id="ARBA00023054"/>
    </source>
</evidence>
<dbReference type="Pfam" id="PF12455">
    <property type="entry name" value="Dynactin"/>
    <property type="match status" value="1"/>
</dbReference>
<evidence type="ECO:0000256" key="14">
    <source>
        <dbReference type="SAM" id="MobiDB-lite"/>
    </source>
</evidence>
<evidence type="ECO:0000256" key="12">
    <source>
        <dbReference type="ARBA" id="ARBA00023306"/>
    </source>
</evidence>
<comment type="subcellular location">
    <subcellularLocation>
        <location evidence="3">Cytoplasm</location>
        <location evidence="3">Cell cortex</location>
    </subcellularLocation>
    <subcellularLocation>
        <location evidence="1">Cytoplasm</location>
        <location evidence="1">Cytoskeleton</location>
        <location evidence="1">Microtubule organizing center</location>
        <location evidence="1">Centrosome</location>
        <location evidence="1">Centriole</location>
    </subcellularLocation>
    <subcellularLocation>
        <location evidence="2">Cytoplasm</location>
        <location evidence="2">Cytoskeleton</location>
        <location evidence="2">Spindle</location>
    </subcellularLocation>
</comment>
<feature type="compositionally biased region" description="Polar residues" evidence="14">
    <location>
        <begin position="163"/>
        <end position="221"/>
    </location>
</feature>
<dbReference type="InterPro" id="IPR000938">
    <property type="entry name" value="CAP-Gly_domain"/>
</dbReference>
<evidence type="ECO:0000256" key="13">
    <source>
        <dbReference type="SAM" id="Coils"/>
    </source>
</evidence>
<evidence type="ECO:0000259" key="15">
    <source>
        <dbReference type="PROSITE" id="PS50245"/>
    </source>
</evidence>
<feature type="domain" description="CAP-Gly" evidence="15">
    <location>
        <begin position="26"/>
        <end position="68"/>
    </location>
</feature>
<dbReference type="InterPro" id="IPR036859">
    <property type="entry name" value="CAP-Gly_dom_sf"/>
</dbReference>
<dbReference type="GO" id="GO:0005816">
    <property type="term" value="C:spindle pole body"/>
    <property type="evidence" value="ECO:0007669"/>
    <property type="project" value="TreeGrafter"/>
</dbReference>
<keyword evidence="17" id="KW-1185">Reference proteome</keyword>
<feature type="compositionally biased region" description="Polar residues" evidence="14">
    <location>
        <begin position="97"/>
        <end position="117"/>
    </location>
</feature>
<feature type="non-terminal residue" evidence="16">
    <location>
        <position position="1277"/>
    </location>
</feature>
<accession>A0A9P8JXP2</accession>
<dbReference type="Proteomes" id="UP000729357">
    <property type="component" value="Unassembled WGS sequence"/>
</dbReference>
<dbReference type="AlphaFoldDB" id="A0A9P8JXP2"/>
<feature type="region of interest" description="Disordered" evidence="14">
    <location>
        <begin position="1093"/>
        <end position="1115"/>
    </location>
</feature>
<evidence type="ECO:0000313" key="16">
    <source>
        <dbReference type="EMBL" id="KAG9984268.1"/>
    </source>
</evidence>
<keyword evidence="9" id="KW-0243">Dynein</keyword>
<dbReference type="EMBL" id="JAHFXS010000513">
    <property type="protein sequence ID" value="KAG9984268.1"/>
    <property type="molecule type" value="Genomic_DNA"/>
</dbReference>
<keyword evidence="7" id="KW-0493">Microtubule</keyword>
<feature type="compositionally biased region" description="Low complexity" evidence="14">
    <location>
        <begin position="118"/>
        <end position="144"/>
    </location>
</feature>
<keyword evidence="11" id="KW-0206">Cytoskeleton</keyword>
<dbReference type="GO" id="GO:0051286">
    <property type="term" value="C:cell tip"/>
    <property type="evidence" value="ECO:0007669"/>
    <property type="project" value="TreeGrafter"/>
</dbReference>
<dbReference type="PANTHER" id="PTHR18916">
    <property type="entry name" value="DYNACTIN 1-RELATED MICROTUBULE-BINDING"/>
    <property type="match status" value="1"/>
</dbReference>
<feature type="compositionally biased region" description="Low complexity" evidence="14">
    <location>
        <begin position="151"/>
        <end position="162"/>
    </location>
</feature>
<organism evidence="16 17">
    <name type="scientific">Aureobasidium melanogenum</name>
    <name type="common">Aureobasidium pullulans var. melanogenum</name>
    <dbReference type="NCBI Taxonomy" id="46634"/>
    <lineage>
        <taxon>Eukaryota</taxon>
        <taxon>Fungi</taxon>
        <taxon>Dikarya</taxon>
        <taxon>Ascomycota</taxon>
        <taxon>Pezizomycotina</taxon>
        <taxon>Dothideomycetes</taxon>
        <taxon>Dothideomycetidae</taxon>
        <taxon>Dothideales</taxon>
        <taxon>Saccotheciaceae</taxon>
        <taxon>Aureobasidium</taxon>
    </lineage>
</organism>
<sequence length="1277" mass="142364">MASLALGVGQTIELNDGRHAIVRFLGATGFAPGEWVGVELDEATGKNDGSVKGERYFDCEPNHGMFLRAAGVSHIVRPTTITIPPALDTAKAASALPSPTKSPSKISRTATPTAAQHTRNATPPTATAAARRPASTAPAKPRTASNLTGPSTLSTAARRSSTVPSSNSTATAQTPRNPASTTAPASSRLTARTISTTRGLTTPAARQSSTTAKQTPATRRVSTAPKQPQTQRSPSPKPSPSAAPTDDSQHAQDDQDDQDAPQSFAPSSKPATSPAASHTSLRPTKTTAREVEDLQTKMKIMERKRQEDRDALKKMQNVEQERDKYANIVQKLQSKMQAQSHELNDLRSQLKDSESRLIDIEAIQAEHDAVVEMATLDREMAEETAESLKSELEVLRTSNEEMRLELDILKEENEELGREMNPEERTSQGWLQLERSNERLREALLRLRDITQEQEADLKAQITSLEDEVKDFGLLKSNYEETREKLLATEADLDDVRQQLDAAMGAEDMIEELTERNMAMQEKIDDLELVIEDLENLKELNDELEINHVEAEKQMQEEIDFKDNIIGEQSRRSAQQQQAIEDCEYTISRFRELVTNLQADLEDMRASRQITETEAEELSSRSRAMMDLNMKLQMSAAKTQIKTIDLELRRLEAEEAAEHLAIVQLFLPDAFNAERDSILALLRFKRVGFKSRLLNSLVKERLNGQGTKIADEDIFAAYSVLDRLTWIAEMSERFINGIRSCSVEEFARYESALYELEPVERALNTYIDAIKRDDMKEGRVDEELQRSMAVMSHLASLHIKESLAASANDMLMQASLIQSHLDSTSSALGMCRSLVQSQIPVPQPEASESEEPNLFMHLDTIISSIRSARVIVNKTHRNVTDLQSRSLALGPSHLELLISAENLTSKLAVFGRRAGEKIQSLFGEEGREESVTLGETELLLTRLSAGVFGSGSTETTPFATLTTYLASLTTQLQELSDISANLENTQEFERSVEPWVTRSATLRATKLTSVDTEAEVARLTEIVRERSLLVRSKEQELEEQSVRIEMLEARMAEATKRSSALADLETSITALQKEKNHHQNALAEAEQRVTRLRKERDEWKKSAEESKPDPTATNTMASEMGGASKMELDRAKLHINSLESAIRYLQQQSAPKSATPADLDWLETPLVTQPTKSAQRQKTLQAEGKTAFSEMLKLVTDAKPVSLSNMPKNRLAWRPAAQTAKWHAQKKKEDWAIWQDWERNLLDRVEGRKVDKMITRPSKHGLLDSVRDDVVVVGEDI</sequence>
<dbReference type="GO" id="GO:0051301">
    <property type="term" value="P:cell division"/>
    <property type="evidence" value="ECO:0007669"/>
    <property type="project" value="UniProtKB-KW"/>
</dbReference>
<dbReference type="GO" id="GO:0005874">
    <property type="term" value="C:microtubule"/>
    <property type="evidence" value="ECO:0007669"/>
    <property type="project" value="UniProtKB-KW"/>
</dbReference>
<evidence type="ECO:0000256" key="1">
    <source>
        <dbReference type="ARBA" id="ARBA00004114"/>
    </source>
</evidence>
<evidence type="ECO:0000256" key="8">
    <source>
        <dbReference type="ARBA" id="ARBA00022776"/>
    </source>
</evidence>
<dbReference type="InterPro" id="IPR022157">
    <property type="entry name" value="Dynactin"/>
</dbReference>
<evidence type="ECO:0000256" key="9">
    <source>
        <dbReference type="ARBA" id="ARBA00023017"/>
    </source>
</evidence>
<protein>
    <recommendedName>
        <fullName evidence="15">CAP-Gly domain-containing protein</fullName>
    </recommendedName>
</protein>
<comment type="caution">
    <text evidence="16">The sequence shown here is derived from an EMBL/GenBank/DDBJ whole genome shotgun (WGS) entry which is preliminary data.</text>
</comment>
<dbReference type="SUPFAM" id="SSF74924">
    <property type="entry name" value="Cap-Gly domain"/>
    <property type="match status" value="1"/>
</dbReference>
<dbReference type="PANTHER" id="PTHR18916:SF6">
    <property type="entry name" value="DYNACTIN SUBUNIT 1"/>
    <property type="match status" value="1"/>
</dbReference>
<dbReference type="SMART" id="SM01052">
    <property type="entry name" value="CAP_GLY"/>
    <property type="match status" value="1"/>
</dbReference>
<dbReference type="PROSITE" id="PS00845">
    <property type="entry name" value="CAP_GLY_1"/>
    <property type="match status" value="1"/>
</dbReference>
<keyword evidence="12" id="KW-0131">Cell cycle</keyword>
<dbReference type="GO" id="GO:0005814">
    <property type="term" value="C:centriole"/>
    <property type="evidence" value="ECO:0007669"/>
    <property type="project" value="UniProtKB-SubCell"/>
</dbReference>
<evidence type="ECO:0000256" key="6">
    <source>
        <dbReference type="ARBA" id="ARBA00022618"/>
    </source>
</evidence>
<keyword evidence="8" id="KW-0498">Mitosis</keyword>
<evidence type="ECO:0000256" key="2">
    <source>
        <dbReference type="ARBA" id="ARBA00004186"/>
    </source>
</evidence>
<name>A0A9P8JXP2_AURME</name>
<gene>
    <name evidence="16" type="ORF">KCU98_g5537</name>
</gene>
<reference evidence="16" key="2">
    <citation type="submission" date="2021-08" db="EMBL/GenBank/DDBJ databases">
        <authorList>
            <person name="Gostincar C."/>
            <person name="Sun X."/>
            <person name="Song Z."/>
            <person name="Gunde-Cimerman N."/>
        </authorList>
    </citation>
    <scope>NUCLEOTIDE SEQUENCE</scope>
    <source>
        <strain evidence="16">EXF-9298</strain>
    </source>
</reference>
<feature type="coiled-coil region" evidence="13">
    <location>
        <begin position="587"/>
        <end position="654"/>
    </location>
</feature>
<evidence type="ECO:0000256" key="4">
    <source>
        <dbReference type="ARBA" id="ARBA00011010"/>
    </source>
</evidence>
<feature type="compositionally biased region" description="Low complexity" evidence="14">
    <location>
        <begin position="225"/>
        <end position="234"/>
    </location>
</feature>
<reference evidence="16" key="1">
    <citation type="journal article" date="2021" name="J Fungi (Basel)">
        <title>Virulence traits and population genomics of the black yeast Aureobasidium melanogenum.</title>
        <authorList>
            <person name="Cernosa A."/>
            <person name="Sun X."/>
            <person name="Gostincar C."/>
            <person name="Fang C."/>
            <person name="Gunde-Cimerman N."/>
            <person name="Song Z."/>
        </authorList>
    </citation>
    <scope>NUCLEOTIDE SEQUENCE</scope>
    <source>
        <strain evidence="16">EXF-9298</strain>
    </source>
</reference>
<comment type="similarity">
    <text evidence="4">Belongs to the dynactin 150 kDa subunit family.</text>
</comment>
<dbReference type="GO" id="GO:0005819">
    <property type="term" value="C:spindle"/>
    <property type="evidence" value="ECO:0007669"/>
    <property type="project" value="UniProtKB-SubCell"/>
</dbReference>
<evidence type="ECO:0000256" key="3">
    <source>
        <dbReference type="ARBA" id="ARBA00004544"/>
    </source>
</evidence>
<dbReference type="GO" id="GO:0000132">
    <property type="term" value="P:establishment of mitotic spindle orientation"/>
    <property type="evidence" value="ECO:0007669"/>
    <property type="project" value="TreeGrafter"/>
</dbReference>
<evidence type="ECO:0000256" key="5">
    <source>
        <dbReference type="ARBA" id="ARBA00022490"/>
    </source>
</evidence>
<proteinExistence type="inferred from homology"/>
<keyword evidence="6" id="KW-0132">Cell division</keyword>
<dbReference type="Gene3D" id="2.30.30.190">
    <property type="entry name" value="CAP Gly-rich-like domain"/>
    <property type="match status" value="1"/>
</dbReference>
<evidence type="ECO:0000256" key="7">
    <source>
        <dbReference type="ARBA" id="ARBA00022701"/>
    </source>
</evidence>
<dbReference type="GO" id="GO:0000743">
    <property type="term" value="P:nuclear migration involved in conjugation with cellular fusion"/>
    <property type="evidence" value="ECO:0007669"/>
    <property type="project" value="TreeGrafter"/>
</dbReference>
<dbReference type="Pfam" id="PF01302">
    <property type="entry name" value="CAP_GLY"/>
    <property type="match status" value="1"/>
</dbReference>
<dbReference type="GO" id="GO:0030286">
    <property type="term" value="C:dynein complex"/>
    <property type="evidence" value="ECO:0007669"/>
    <property type="project" value="UniProtKB-KW"/>
</dbReference>
<feature type="region of interest" description="Disordered" evidence="14">
    <location>
        <begin position="92"/>
        <end position="295"/>
    </location>
</feature>